<gene>
    <name evidence="2" type="ORF">LSH36_1863g00012</name>
</gene>
<feature type="transmembrane region" description="Helical" evidence="1">
    <location>
        <begin position="22"/>
        <end position="46"/>
    </location>
</feature>
<accession>A0AAD9IRQ3</accession>
<protein>
    <submittedName>
        <fullName evidence="2">Uncharacterized protein</fullName>
    </submittedName>
</protein>
<evidence type="ECO:0000313" key="2">
    <source>
        <dbReference type="EMBL" id="KAK2139322.1"/>
    </source>
</evidence>
<name>A0AAD9IRQ3_9ANNE</name>
<dbReference type="Proteomes" id="UP001208570">
    <property type="component" value="Unassembled WGS sequence"/>
</dbReference>
<organism evidence="2 3">
    <name type="scientific">Paralvinella palmiformis</name>
    <dbReference type="NCBI Taxonomy" id="53620"/>
    <lineage>
        <taxon>Eukaryota</taxon>
        <taxon>Metazoa</taxon>
        <taxon>Spiralia</taxon>
        <taxon>Lophotrochozoa</taxon>
        <taxon>Annelida</taxon>
        <taxon>Polychaeta</taxon>
        <taxon>Sedentaria</taxon>
        <taxon>Canalipalpata</taxon>
        <taxon>Terebellida</taxon>
        <taxon>Terebelliformia</taxon>
        <taxon>Alvinellidae</taxon>
        <taxon>Paralvinella</taxon>
    </lineage>
</organism>
<comment type="caution">
    <text evidence="2">The sequence shown here is derived from an EMBL/GenBank/DDBJ whole genome shotgun (WGS) entry which is preliminary data.</text>
</comment>
<keyword evidence="1" id="KW-0812">Transmembrane</keyword>
<dbReference type="EMBL" id="JAODUP010001862">
    <property type="protein sequence ID" value="KAK2139322.1"/>
    <property type="molecule type" value="Genomic_DNA"/>
</dbReference>
<dbReference type="AlphaFoldDB" id="A0AAD9IRQ3"/>
<keyword evidence="3" id="KW-1185">Reference proteome</keyword>
<keyword evidence="1" id="KW-1133">Transmembrane helix</keyword>
<reference evidence="2" key="1">
    <citation type="journal article" date="2023" name="Mol. Biol. Evol.">
        <title>Third-Generation Sequencing Reveals the Adaptive Role of the Epigenome in Three Deep-Sea Polychaetes.</title>
        <authorList>
            <person name="Perez M."/>
            <person name="Aroh O."/>
            <person name="Sun Y."/>
            <person name="Lan Y."/>
            <person name="Juniper S.K."/>
            <person name="Young C.R."/>
            <person name="Angers B."/>
            <person name="Qian P.Y."/>
        </authorList>
    </citation>
    <scope>NUCLEOTIDE SEQUENCE</scope>
    <source>
        <strain evidence="2">P08H-3</strain>
    </source>
</reference>
<proteinExistence type="predicted"/>
<evidence type="ECO:0000256" key="1">
    <source>
        <dbReference type="SAM" id="Phobius"/>
    </source>
</evidence>
<evidence type="ECO:0000313" key="3">
    <source>
        <dbReference type="Proteomes" id="UP001208570"/>
    </source>
</evidence>
<keyword evidence="1" id="KW-0472">Membrane</keyword>
<sequence length="132" mass="14905">MSSSDIFNVLVKGTDNSSSQRISLIVAVVVIVILIVVIIILVTQLWKLRQKNMQHSSNNLSMLPTDQRRDNSIILQDRHDPANSENAIHYEDISANIEGENVDERQYESVSAEGHILYQNNSISGPYEELKK</sequence>